<feature type="transmembrane region" description="Helical" evidence="5">
    <location>
        <begin position="28"/>
        <end position="54"/>
    </location>
</feature>
<evidence type="ECO:0000313" key="7">
    <source>
        <dbReference type="Proteomes" id="UP001626550"/>
    </source>
</evidence>
<keyword evidence="7" id="KW-1185">Reference proteome</keyword>
<dbReference type="Pfam" id="PF00335">
    <property type="entry name" value="Tetraspanin"/>
    <property type="match status" value="1"/>
</dbReference>
<dbReference type="SUPFAM" id="SSF48652">
    <property type="entry name" value="Tetraspanin"/>
    <property type="match status" value="1"/>
</dbReference>
<feature type="non-terminal residue" evidence="6">
    <location>
        <position position="1"/>
    </location>
</feature>
<organism evidence="6 7">
    <name type="scientific">Cichlidogyrus casuarinus</name>
    <dbReference type="NCBI Taxonomy" id="1844966"/>
    <lineage>
        <taxon>Eukaryota</taxon>
        <taxon>Metazoa</taxon>
        <taxon>Spiralia</taxon>
        <taxon>Lophotrochozoa</taxon>
        <taxon>Platyhelminthes</taxon>
        <taxon>Monogenea</taxon>
        <taxon>Monopisthocotylea</taxon>
        <taxon>Dactylogyridea</taxon>
        <taxon>Ancyrocephalidae</taxon>
        <taxon>Cichlidogyrus</taxon>
    </lineage>
</organism>
<keyword evidence="2 5" id="KW-0812">Transmembrane</keyword>
<evidence type="ECO:0000256" key="5">
    <source>
        <dbReference type="SAM" id="Phobius"/>
    </source>
</evidence>
<reference evidence="6 7" key="1">
    <citation type="submission" date="2024-11" db="EMBL/GenBank/DDBJ databases">
        <title>Adaptive evolution of stress response genes in parasites aligns with host niche diversity.</title>
        <authorList>
            <person name="Hahn C."/>
            <person name="Resl P."/>
        </authorList>
    </citation>
    <scope>NUCLEOTIDE SEQUENCE [LARGE SCALE GENOMIC DNA]</scope>
    <source>
        <strain evidence="6">EGGRZ-B1_66</strain>
        <tissue evidence="6">Body</tissue>
    </source>
</reference>
<name>A0ABD2QFR6_9PLAT</name>
<dbReference type="EMBL" id="JBJKFK010000355">
    <property type="protein sequence ID" value="KAL3317606.1"/>
    <property type="molecule type" value="Genomic_DNA"/>
</dbReference>
<dbReference type="InterPro" id="IPR018499">
    <property type="entry name" value="Tetraspanin/Peripherin"/>
</dbReference>
<dbReference type="PANTHER" id="PTHR19282:SF417">
    <property type="entry name" value="TETRASPANIN TSPA-RELATED"/>
    <property type="match status" value="1"/>
</dbReference>
<protein>
    <submittedName>
        <fullName evidence="6">Cd9 antigen</fullName>
    </submittedName>
</protein>
<sequence length="154" mass="16683">ANLLIFVGLLLMILGVVGILGAVKENQILLITFFVLVFLAFSFLMAAGLWAVAWKEKLGALLSKKLKSYVDALEESNGTGIKTSKAKTMDWIQEKFQCCGDASANEYSTLPDSCSRNANGCYDAIVTTFKSNIHKVAALGITVGFFSVGFHFQS</sequence>
<comment type="subcellular location">
    <subcellularLocation>
        <location evidence="1">Membrane</location>
        <topology evidence="1">Multi-pass membrane protein</topology>
    </subcellularLocation>
</comment>
<dbReference type="GO" id="GO:0016020">
    <property type="term" value="C:membrane"/>
    <property type="evidence" value="ECO:0007669"/>
    <property type="project" value="UniProtKB-SubCell"/>
</dbReference>
<keyword evidence="4 5" id="KW-0472">Membrane</keyword>
<evidence type="ECO:0000256" key="4">
    <source>
        <dbReference type="ARBA" id="ARBA00023136"/>
    </source>
</evidence>
<dbReference type="Gene3D" id="1.10.1450.10">
    <property type="entry name" value="Tetraspanin"/>
    <property type="match status" value="1"/>
</dbReference>
<gene>
    <name evidence="6" type="primary">CD9_3</name>
    <name evidence="6" type="ORF">Ciccas_003731</name>
</gene>
<dbReference type="PANTHER" id="PTHR19282">
    <property type="entry name" value="TETRASPANIN"/>
    <property type="match status" value="1"/>
</dbReference>
<dbReference type="CDD" id="cd03127">
    <property type="entry name" value="tetraspanin_LEL"/>
    <property type="match status" value="1"/>
</dbReference>
<evidence type="ECO:0000256" key="2">
    <source>
        <dbReference type="ARBA" id="ARBA00022692"/>
    </source>
</evidence>
<accession>A0ABD2QFR6</accession>
<evidence type="ECO:0000256" key="3">
    <source>
        <dbReference type="ARBA" id="ARBA00022989"/>
    </source>
</evidence>
<keyword evidence="3 5" id="KW-1133">Transmembrane helix</keyword>
<proteinExistence type="predicted"/>
<evidence type="ECO:0000256" key="1">
    <source>
        <dbReference type="ARBA" id="ARBA00004141"/>
    </source>
</evidence>
<comment type="caution">
    <text evidence="6">The sequence shown here is derived from an EMBL/GenBank/DDBJ whole genome shotgun (WGS) entry which is preliminary data.</text>
</comment>
<dbReference type="InterPro" id="IPR008952">
    <property type="entry name" value="Tetraspanin_EC2_sf"/>
</dbReference>
<dbReference type="AlphaFoldDB" id="A0ABD2QFR6"/>
<dbReference type="Proteomes" id="UP001626550">
    <property type="component" value="Unassembled WGS sequence"/>
</dbReference>
<evidence type="ECO:0000313" key="6">
    <source>
        <dbReference type="EMBL" id="KAL3317606.1"/>
    </source>
</evidence>